<gene>
    <name evidence="2" type="ORF">ENJ74_02670</name>
</gene>
<organism evidence="2">
    <name type="scientific">Nitratifractor salsuginis</name>
    <dbReference type="NCBI Taxonomy" id="269261"/>
    <lineage>
        <taxon>Bacteria</taxon>
        <taxon>Pseudomonadati</taxon>
        <taxon>Campylobacterota</taxon>
        <taxon>Epsilonproteobacteria</taxon>
        <taxon>Campylobacterales</taxon>
        <taxon>Sulfurovaceae</taxon>
        <taxon>Nitratifractor</taxon>
    </lineage>
</organism>
<keyword evidence="1" id="KW-0472">Membrane</keyword>
<dbReference type="EMBL" id="DRNO01000180">
    <property type="protein sequence ID" value="HFC03755.1"/>
    <property type="molecule type" value="Genomic_DNA"/>
</dbReference>
<feature type="transmembrane region" description="Helical" evidence="1">
    <location>
        <begin position="21"/>
        <end position="40"/>
    </location>
</feature>
<comment type="caution">
    <text evidence="2">The sequence shown here is derived from an EMBL/GenBank/DDBJ whole genome shotgun (WGS) entry which is preliminary data.</text>
</comment>
<feature type="transmembrane region" description="Helical" evidence="1">
    <location>
        <begin position="74"/>
        <end position="94"/>
    </location>
</feature>
<feature type="transmembrane region" description="Helical" evidence="1">
    <location>
        <begin position="100"/>
        <end position="121"/>
    </location>
</feature>
<feature type="transmembrane region" description="Helical" evidence="1">
    <location>
        <begin position="46"/>
        <end position="67"/>
    </location>
</feature>
<dbReference type="Proteomes" id="UP000885722">
    <property type="component" value="Unassembled WGS sequence"/>
</dbReference>
<reference evidence="2" key="1">
    <citation type="journal article" date="2020" name="mSystems">
        <title>Genome- and Community-Level Interaction Insights into Carbon Utilization and Element Cycling Functions of Hydrothermarchaeota in Hydrothermal Sediment.</title>
        <authorList>
            <person name="Zhou Z."/>
            <person name="Liu Y."/>
            <person name="Xu W."/>
            <person name="Pan J."/>
            <person name="Luo Z.H."/>
            <person name="Li M."/>
        </authorList>
    </citation>
    <scope>NUCLEOTIDE SEQUENCE [LARGE SCALE GENOMIC DNA]</scope>
    <source>
        <strain evidence="2">HyVt-513</strain>
    </source>
</reference>
<protein>
    <submittedName>
        <fullName evidence="2">Uncharacterized protein</fullName>
    </submittedName>
</protein>
<dbReference type="AlphaFoldDB" id="A0A7V2SLM6"/>
<sequence>MDSRAIRSEGWHLFPRPYIGYKLFNSLFLGLSVGTIFVIYKPLDPSVYSLGGIALALAMLAIAQLYGRIMTLPWFFRISLLVELVVLGMVLWFLAAPYTWLTAMLVYAGYQLTFSFGSYLVRAETLALDDDELLRRVDSAKQIGYLLGMAASWLFYKLLEHRGITASEAKVYDLHWLLLGCELVIIFLLVKSFGRESRRSAVGGRQS</sequence>
<feature type="transmembrane region" description="Helical" evidence="1">
    <location>
        <begin position="142"/>
        <end position="159"/>
    </location>
</feature>
<keyword evidence="1" id="KW-0812">Transmembrane</keyword>
<evidence type="ECO:0000256" key="1">
    <source>
        <dbReference type="SAM" id="Phobius"/>
    </source>
</evidence>
<proteinExistence type="predicted"/>
<accession>A0A7V2SLM6</accession>
<keyword evidence="1" id="KW-1133">Transmembrane helix</keyword>
<evidence type="ECO:0000313" key="2">
    <source>
        <dbReference type="EMBL" id="HFC03755.1"/>
    </source>
</evidence>
<feature type="transmembrane region" description="Helical" evidence="1">
    <location>
        <begin position="171"/>
        <end position="190"/>
    </location>
</feature>
<name>A0A7V2SLM6_9BACT</name>